<keyword evidence="2" id="KW-1185">Reference proteome</keyword>
<evidence type="ECO:0000313" key="1">
    <source>
        <dbReference type="EMBL" id="SHE50654.1"/>
    </source>
</evidence>
<name>A0A1M4U252_9BACT</name>
<dbReference type="RefSeq" id="WP_072833667.1">
    <property type="nucleotide sequence ID" value="NZ_FQUU01000002.1"/>
</dbReference>
<dbReference type="OrthoDB" id="680586at2"/>
<protein>
    <recommendedName>
        <fullName evidence="3">YD repeat-containing protein</fullName>
    </recommendedName>
</protein>
<evidence type="ECO:0000313" key="2">
    <source>
        <dbReference type="Proteomes" id="UP000184048"/>
    </source>
</evidence>
<organism evidence="1 2">
    <name type="scientific">Flavisolibacter ginsengisoli DSM 18119</name>
    <dbReference type="NCBI Taxonomy" id="1121884"/>
    <lineage>
        <taxon>Bacteria</taxon>
        <taxon>Pseudomonadati</taxon>
        <taxon>Bacteroidota</taxon>
        <taxon>Chitinophagia</taxon>
        <taxon>Chitinophagales</taxon>
        <taxon>Chitinophagaceae</taxon>
        <taxon>Flavisolibacter</taxon>
    </lineage>
</organism>
<dbReference type="Gene3D" id="2.180.10.10">
    <property type="entry name" value="RHS repeat-associated core"/>
    <property type="match status" value="1"/>
</dbReference>
<dbReference type="EMBL" id="FQUU01000002">
    <property type="protein sequence ID" value="SHE50654.1"/>
    <property type="molecule type" value="Genomic_DNA"/>
</dbReference>
<evidence type="ECO:0008006" key="3">
    <source>
        <dbReference type="Google" id="ProtNLM"/>
    </source>
</evidence>
<accession>A0A1M4U252</accession>
<reference evidence="1 2" key="1">
    <citation type="submission" date="2016-11" db="EMBL/GenBank/DDBJ databases">
        <authorList>
            <person name="Jaros S."/>
            <person name="Januszkiewicz K."/>
            <person name="Wedrychowicz H."/>
        </authorList>
    </citation>
    <scope>NUCLEOTIDE SEQUENCE [LARGE SCALE GENOMIC DNA]</scope>
    <source>
        <strain evidence="1 2">DSM 18119</strain>
    </source>
</reference>
<dbReference type="Proteomes" id="UP000184048">
    <property type="component" value="Unassembled WGS sequence"/>
</dbReference>
<dbReference type="AlphaFoldDB" id="A0A1M4U252"/>
<proteinExistence type="predicted"/>
<gene>
    <name evidence="1" type="ORF">SAMN02745131_00494</name>
</gene>
<dbReference type="STRING" id="1121884.SAMN02745131_00494"/>
<sequence>MKTLLVSICLLYSLTGFTQHYYIDIIGTRETAGIMQAYLKNKVSHVILSSFDETNAPIKDFYVEQNFDAAKRILQTITRSDEAHASVLLSYLDDNNLVVKTTDSSDFMVSNSIYNYDPSGKLLSIVNSSLDSSGKSSETEQHIWNYNNNRIATMLRIKNRRDTSYVNFKLDENGNVIEEQETRKGVKSDPVYYYYDANNRLTDIVRFNKKANRLLPEYMFEYSPSGQLVQKITVPANSDNYLIWRFQYSNQGLKTKEIIYNKLKKLTGKIEYQYSFSS</sequence>